<dbReference type="RefSeq" id="WP_057772617.1">
    <property type="nucleotide sequence ID" value="NZ_CP042593.1"/>
</dbReference>
<proteinExistence type="predicted"/>
<evidence type="ECO:0000313" key="3">
    <source>
        <dbReference type="Proteomes" id="UP000321555"/>
    </source>
</evidence>
<evidence type="ECO:0000256" key="1">
    <source>
        <dbReference type="SAM" id="MobiDB-lite"/>
    </source>
</evidence>
<organism evidence="2 3">
    <name type="scientific">Cytobacillus dafuensis</name>
    <name type="common">Bacillus dafuensis</name>
    <dbReference type="NCBI Taxonomy" id="1742359"/>
    <lineage>
        <taxon>Bacteria</taxon>
        <taxon>Bacillati</taxon>
        <taxon>Bacillota</taxon>
        <taxon>Bacilli</taxon>
        <taxon>Bacillales</taxon>
        <taxon>Bacillaceae</taxon>
        <taxon>Cytobacillus</taxon>
    </lineage>
</organism>
<sequence length="62" mass="6926">MPKNRNANEEQQQVIAAQNQAGQFDKTDTEFSLEEGVQGAVAKSQAFQAQNQQPTYEPNKPF</sequence>
<feature type="region of interest" description="Disordered" evidence="1">
    <location>
        <begin position="43"/>
        <end position="62"/>
    </location>
</feature>
<name>A0A5B8ZA21_CYTDA</name>
<dbReference type="Proteomes" id="UP000321555">
    <property type="component" value="Chromosome"/>
</dbReference>
<dbReference type="EMBL" id="CP042593">
    <property type="protein sequence ID" value="QED49830.1"/>
    <property type="molecule type" value="Genomic_DNA"/>
</dbReference>
<evidence type="ECO:0000313" key="2">
    <source>
        <dbReference type="EMBL" id="QED49830.1"/>
    </source>
</evidence>
<dbReference type="AlphaFoldDB" id="A0A5B8ZA21"/>
<keyword evidence="3" id="KW-1185">Reference proteome</keyword>
<protein>
    <submittedName>
        <fullName evidence="2">Uncharacterized protein</fullName>
    </submittedName>
</protein>
<feature type="compositionally biased region" description="Polar residues" evidence="1">
    <location>
        <begin position="45"/>
        <end position="56"/>
    </location>
</feature>
<reference evidence="3" key="1">
    <citation type="submission" date="2019-08" db="EMBL/GenBank/DDBJ databases">
        <authorList>
            <person name="Zheng X."/>
        </authorList>
    </citation>
    <scope>NUCLEOTIDE SEQUENCE [LARGE SCALE GENOMIC DNA]</scope>
    <source>
        <strain evidence="3">FJAT-25496</strain>
    </source>
</reference>
<gene>
    <name evidence="2" type="ORF">FSZ17_22555</name>
</gene>
<dbReference type="KEGG" id="bda:FSZ17_22555"/>
<dbReference type="OrthoDB" id="2888613at2"/>
<accession>A0A5B8ZA21</accession>
<dbReference type="STRING" id="1742359.GCA_001439625_02996"/>